<feature type="region of interest" description="Disordered" evidence="1">
    <location>
        <begin position="1"/>
        <end position="23"/>
    </location>
</feature>
<name>A0ABQ6JK63_9ACTN</name>
<evidence type="ECO:0000313" key="3">
    <source>
        <dbReference type="EMBL" id="GMA88388.1"/>
    </source>
</evidence>
<accession>A0ABQ6JK63</accession>
<keyword evidence="4" id="KW-1185">Reference proteome</keyword>
<proteinExistence type="predicted"/>
<evidence type="ECO:0000313" key="4">
    <source>
        <dbReference type="Proteomes" id="UP001157017"/>
    </source>
</evidence>
<feature type="compositionally biased region" description="Low complexity" evidence="1">
    <location>
        <begin position="9"/>
        <end position="21"/>
    </location>
</feature>
<evidence type="ECO:0000259" key="2">
    <source>
        <dbReference type="Pfam" id="PF15609"/>
    </source>
</evidence>
<gene>
    <name evidence="3" type="ORF">GCM10025868_36380</name>
</gene>
<dbReference type="Proteomes" id="UP001157017">
    <property type="component" value="Unassembled WGS sequence"/>
</dbReference>
<comment type="caution">
    <text evidence="3">The sequence shown here is derived from an EMBL/GenBank/DDBJ whole genome shotgun (WGS) entry which is preliminary data.</text>
</comment>
<reference evidence="4" key="1">
    <citation type="journal article" date="2019" name="Int. J. Syst. Evol. Microbiol.">
        <title>The Global Catalogue of Microorganisms (GCM) 10K type strain sequencing project: providing services to taxonomists for standard genome sequencing and annotation.</title>
        <authorList>
            <consortium name="The Broad Institute Genomics Platform"/>
            <consortium name="The Broad Institute Genome Sequencing Center for Infectious Disease"/>
            <person name="Wu L."/>
            <person name="Ma J."/>
        </authorList>
    </citation>
    <scope>NUCLEOTIDE SEQUENCE [LARGE SCALE GENOMIC DNA]</scope>
    <source>
        <strain evidence="4">NBRC 108730</strain>
    </source>
</reference>
<feature type="domain" description="Orotate phosphoribosyltransferase-like" evidence="2">
    <location>
        <begin position="66"/>
        <end position="231"/>
    </location>
</feature>
<dbReference type="EMBL" id="BSUZ01000001">
    <property type="protein sequence ID" value="GMA88388.1"/>
    <property type="molecule type" value="Genomic_DNA"/>
</dbReference>
<dbReference type="InterPro" id="IPR041688">
    <property type="entry name" value="PRTase_2"/>
</dbReference>
<protein>
    <recommendedName>
        <fullName evidence="2">Orotate phosphoribosyltransferase-like domain-containing protein</fullName>
    </recommendedName>
</protein>
<feature type="compositionally biased region" description="Basic residues" evidence="1">
    <location>
        <begin position="238"/>
        <end position="247"/>
    </location>
</feature>
<sequence>MALTTEQVASAAPAATRRGAPWSGTWVQQRLGVQAHDASVPDAVGVGDGGPRAAGDEPAPPGLHDLVGLALRRNPRRAHLLVSTVLGKHVPTDPSLVLGAGLLLGERVADLLAGADGADLRPLAAGLASALHGDRGADAVVAACRARSAARGPAAAGTLVLGYAETATGLGHAVATALGATVLHSTRRAVPGAASGPGFEEEHSHATSHLLLPADPALLHGSGPLVLVDDEPVDRPHGAQHAHRAARRGAPPSLRRRRAGRRARAERHGAARRPGRRAWVCPSTWCRSPAAP</sequence>
<feature type="compositionally biased region" description="Basic residues" evidence="1">
    <location>
        <begin position="254"/>
        <end position="275"/>
    </location>
</feature>
<organism evidence="3 4">
    <name type="scientific">Angustibacter aerolatus</name>
    <dbReference type="NCBI Taxonomy" id="1162965"/>
    <lineage>
        <taxon>Bacteria</taxon>
        <taxon>Bacillati</taxon>
        <taxon>Actinomycetota</taxon>
        <taxon>Actinomycetes</taxon>
        <taxon>Kineosporiales</taxon>
        <taxon>Kineosporiaceae</taxon>
    </lineage>
</organism>
<dbReference type="Pfam" id="PF15609">
    <property type="entry name" value="PRTase_2"/>
    <property type="match status" value="1"/>
</dbReference>
<feature type="region of interest" description="Disordered" evidence="1">
    <location>
        <begin position="232"/>
        <end position="275"/>
    </location>
</feature>
<evidence type="ECO:0000256" key="1">
    <source>
        <dbReference type="SAM" id="MobiDB-lite"/>
    </source>
</evidence>